<proteinExistence type="predicted"/>
<dbReference type="Proteomes" id="UP000235023">
    <property type="component" value="Unassembled WGS sequence"/>
</dbReference>
<feature type="region of interest" description="Disordered" evidence="1">
    <location>
        <begin position="54"/>
        <end position="90"/>
    </location>
</feature>
<dbReference type="AlphaFoldDB" id="A0A2J5HFV1"/>
<feature type="compositionally biased region" description="Basic and acidic residues" evidence="1">
    <location>
        <begin position="54"/>
        <end position="66"/>
    </location>
</feature>
<name>A0A2J5HFV1_9EURO</name>
<organism evidence="2 3">
    <name type="scientific">Aspergillus taichungensis</name>
    <dbReference type="NCBI Taxonomy" id="482145"/>
    <lineage>
        <taxon>Eukaryota</taxon>
        <taxon>Fungi</taxon>
        <taxon>Dikarya</taxon>
        <taxon>Ascomycota</taxon>
        <taxon>Pezizomycotina</taxon>
        <taxon>Eurotiomycetes</taxon>
        <taxon>Eurotiomycetidae</taxon>
        <taxon>Eurotiales</taxon>
        <taxon>Aspergillaceae</taxon>
        <taxon>Aspergillus</taxon>
        <taxon>Aspergillus subgen. Circumdati</taxon>
    </lineage>
</organism>
<sequence>MVAVFSSPDIRGLRSSFLQSRSNQDHPDRLISNIQYRNVVPSVDKEVVKSEMFIRRSHPKGEETGKKNPAVPHDQFRQSFDRDRLHHPYP</sequence>
<gene>
    <name evidence="2" type="ORF">BDW42DRAFT_180089</name>
</gene>
<evidence type="ECO:0000313" key="3">
    <source>
        <dbReference type="Proteomes" id="UP000235023"/>
    </source>
</evidence>
<evidence type="ECO:0000256" key="1">
    <source>
        <dbReference type="SAM" id="MobiDB-lite"/>
    </source>
</evidence>
<evidence type="ECO:0000313" key="2">
    <source>
        <dbReference type="EMBL" id="PLN75777.1"/>
    </source>
</evidence>
<dbReference type="EMBL" id="KZ559637">
    <property type="protein sequence ID" value="PLN75777.1"/>
    <property type="molecule type" value="Genomic_DNA"/>
</dbReference>
<reference evidence="3" key="1">
    <citation type="submission" date="2017-12" db="EMBL/GenBank/DDBJ databases">
        <authorList>
            <consortium name="DOE Joint Genome Institute"/>
            <person name="Mondo S.J."/>
            <person name="Kjaerbolling I."/>
            <person name="Vesth T.C."/>
            <person name="Frisvad J.C."/>
            <person name="Nybo J.L."/>
            <person name="Theobald S."/>
            <person name="Kuo A."/>
            <person name="Bowyer P."/>
            <person name="Matsuda Y."/>
            <person name="Lyhne E.K."/>
            <person name="Kogle M.E."/>
            <person name="Clum A."/>
            <person name="Lipzen A."/>
            <person name="Salamov A."/>
            <person name="Ngan C.Y."/>
            <person name="Daum C."/>
            <person name="Chiniquy J."/>
            <person name="Barry K."/>
            <person name="LaButti K."/>
            <person name="Haridas S."/>
            <person name="Simmons B.A."/>
            <person name="Magnuson J.K."/>
            <person name="Mortensen U.H."/>
            <person name="Larsen T.O."/>
            <person name="Grigoriev I.V."/>
            <person name="Baker S.E."/>
            <person name="Andersen M.R."/>
            <person name="Nordberg H.P."/>
            <person name="Cantor M.N."/>
            <person name="Hua S.X."/>
        </authorList>
    </citation>
    <scope>NUCLEOTIDE SEQUENCE [LARGE SCALE GENOMIC DNA]</scope>
    <source>
        <strain evidence="3">IBT 19404</strain>
    </source>
</reference>
<keyword evidence="3" id="KW-1185">Reference proteome</keyword>
<accession>A0A2J5HFV1</accession>
<feature type="compositionally biased region" description="Basic and acidic residues" evidence="1">
    <location>
        <begin position="74"/>
        <end position="90"/>
    </location>
</feature>
<protein>
    <submittedName>
        <fullName evidence="2">Uncharacterized protein</fullName>
    </submittedName>
</protein>